<dbReference type="InterPro" id="IPR006680">
    <property type="entry name" value="Amidohydro-rel"/>
</dbReference>
<keyword evidence="2" id="KW-0378">Hydrolase</keyword>
<accession>A0A0J8U4R6</accession>
<proteinExistence type="predicted"/>
<dbReference type="RefSeq" id="WP_019348621.1">
    <property type="nucleotide sequence ID" value="NZ_AGSZ01000761.1"/>
</dbReference>
<dbReference type="GO" id="GO:0016810">
    <property type="term" value="F:hydrolase activity, acting on carbon-nitrogen (but not peptide) bonds"/>
    <property type="evidence" value="ECO:0007669"/>
    <property type="project" value="InterPro"/>
</dbReference>
<dbReference type="Pfam" id="PF01979">
    <property type="entry name" value="Amidohydro_1"/>
    <property type="match status" value="1"/>
</dbReference>
<protein>
    <submittedName>
        <fullName evidence="2">Amidohydrolase</fullName>
    </submittedName>
</protein>
<feature type="domain" description="Amidohydrolase-related" evidence="1">
    <location>
        <begin position="59"/>
        <end position="413"/>
    </location>
</feature>
<dbReference type="Gene3D" id="2.30.40.10">
    <property type="entry name" value="Urease, subunit C, domain 1"/>
    <property type="match status" value="1"/>
</dbReference>
<dbReference type="Gene3D" id="3.20.20.140">
    <property type="entry name" value="Metal-dependent hydrolases"/>
    <property type="match status" value="1"/>
</dbReference>
<dbReference type="PANTHER" id="PTHR43135">
    <property type="entry name" value="ALPHA-D-RIBOSE 1-METHYLPHOSPHONATE 5-TRIPHOSPHATE DIPHOSPHATASE"/>
    <property type="match status" value="1"/>
</dbReference>
<dbReference type="CDD" id="cd01299">
    <property type="entry name" value="Met_dep_hydrolase_A"/>
    <property type="match status" value="1"/>
</dbReference>
<dbReference type="EMBL" id="LFOD01000030">
    <property type="protein sequence ID" value="KMV15455.1"/>
    <property type="molecule type" value="Genomic_DNA"/>
</dbReference>
<dbReference type="PANTHER" id="PTHR43135:SF3">
    <property type="entry name" value="ALPHA-D-RIBOSE 1-METHYLPHOSPHONATE 5-TRIPHOSPHATE DIPHOSPHATASE"/>
    <property type="match status" value="1"/>
</dbReference>
<organism evidence="2 3">
    <name type="scientific">Mycolicibacterium conceptionense</name>
    <dbReference type="NCBI Taxonomy" id="451644"/>
    <lineage>
        <taxon>Bacteria</taxon>
        <taxon>Bacillati</taxon>
        <taxon>Actinomycetota</taxon>
        <taxon>Actinomycetes</taxon>
        <taxon>Mycobacteriales</taxon>
        <taxon>Mycobacteriaceae</taxon>
        <taxon>Mycolicibacterium</taxon>
    </lineage>
</organism>
<dbReference type="Proteomes" id="UP000037594">
    <property type="component" value="Unassembled WGS sequence"/>
</dbReference>
<dbReference type="InterPro" id="IPR032466">
    <property type="entry name" value="Metal_Hydrolase"/>
</dbReference>
<dbReference type="OrthoDB" id="3514520at2"/>
<evidence type="ECO:0000259" key="1">
    <source>
        <dbReference type="Pfam" id="PF01979"/>
    </source>
</evidence>
<dbReference type="AlphaFoldDB" id="A0A0J8U4R6"/>
<dbReference type="PATRIC" id="fig|451644.5.peg.5137"/>
<comment type="caution">
    <text evidence="2">The sequence shown here is derived from an EMBL/GenBank/DDBJ whole genome shotgun (WGS) entry which is preliminary data.</text>
</comment>
<gene>
    <name evidence="2" type="ORF">ACT17_24920</name>
</gene>
<evidence type="ECO:0000313" key="3">
    <source>
        <dbReference type="Proteomes" id="UP000037594"/>
    </source>
</evidence>
<dbReference type="SUPFAM" id="SSF51338">
    <property type="entry name" value="Composite domain of metallo-dependent hydrolases"/>
    <property type="match status" value="1"/>
</dbReference>
<name>A0A0J8U4R6_9MYCO</name>
<evidence type="ECO:0000313" key="2">
    <source>
        <dbReference type="EMBL" id="KMV15455.1"/>
    </source>
</evidence>
<reference evidence="2 3" key="1">
    <citation type="submission" date="2015-06" db="EMBL/GenBank/DDBJ databases">
        <title>Genome sequence of Mycobacterium conceptionense strain MLE.</title>
        <authorList>
            <person name="Greninger A.L."/>
            <person name="Cunningham G."/>
            <person name="Chiu C.Y."/>
            <person name="Miller S."/>
        </authorList>
    </citation>
    <scope>NUCLEOTIDE SEQUENCE [LARGE SCALE GENOMIC DNA]</scope>
    <source>
        <strain evidence="2 3">MLE</strain>
    </source>
</reference>
<dbReference type="SUPFAM" id="SSF51556">
    <property type="entry name" value="Metallo-dependent hydrolases"/>
    <property type="match status" value="1"/>
</dbReference>
<sequence length="418" mass="43657">MTPEHSTTVLRAARWVDVTTGQVRSPAVIVIEGNRITAVNPEGPPPDSATVVDLGDATLLPGLMDMELNLLIGGPGNPGGLPTPMHGVQDDPAYRTLRGAVNARTTLEAGFTTVRNLGLMVKTGGYLLDVALQRAIDQGWHHGPRIYPAGHAVTPYGGHLDPTVFQRLAPGIMPLSIAEGIANGVPDVIACVRYQIRHGAKLIKVSASGGVMSHSTAPGAQQYSDAEFAAIADEAHRAGVKVAAHAVGDTAIQACIRAGIDCIEHGFLASDETIQMMVDHGTFLVSTTYLTDAMAIDRIAPELRKKALAVFPRAKSMLPKAIAAGVRIACGTDAPAVPHGENAKELCALVERGMTPMQALQAATTVSADLVDAADELGQLAPGYLADVIAVAGDPSVDISTMLDVRFVMKDGVVYKGP</sequence>
<dbReference type="InterPro" id="IPR057744">
    <property type="entry name" value="OTAase-like"/>
</dbReference>
<dbReference type="InterPro" id="IPR011059">
    <property type="entry name" value="Metal-dep_hydrolase_composite"/>
</dbReference>
<dbReference type="InterPro" id="IPR051781">
    <property type="entry name" value="Metallo-dep_Hydrolase"/>
</dbReference>